<evidence type="ECO:0000259" key="2">
    <source>
        <dbReference type="Pfam" id="PF21267"/>
    </source>
</evidence>
<feature type="compositionally biased region" description="Polar residues" evidence="1">
    <location>
        <begin position="206"/>
        <end position="217"/>
    </location>
</feature>
<accession>A0A8B9HP91</accession>
<name>A0A8B9HP91_ASTMX</name>
<dbReference type="GO" id="GO:0043130">
    <property type="term" value="F:ubiquitin binding"/>
    <property type="evidence" value="ECO:0007669"/>
    <property type="project" value="InterPro"/>
</dbReference>
<evidence type="ECO:0000313" key="5">
    <source>
        <dbReference type="Proteomes" id="UP000694621"/>
    </source>
</evidence>
<dbReference type="InterPro" id="IPR049467">
    <property type="entry name" value="UBAP-1-like_UBA2"/>
</dbReference>
<dbReference type="Proteomes" id="UP000694621">
    <property type="component" value="Unplaced"/>
</dbReference>
<dbReference type="InterPro" id="IPR038870">
    <property type="entry name" value="UBAP1"/>
</dbReference>
<evidence type="ECO:0000313" key="6">
    <source>
        <dbReference type="Proteomes" id="UP000752171"/>
    </source>
</evidence>
<feature type="region of interest" description="Disordered" evidence="1">
    <location>
        <begin position="93"/>
        <end position="283"/>
    </location>
</feature>
<feature type="domain" description="Ubiquitin-associated protein 1-like UBA2" evidence="2">
    <location>
        <begin position="366"/>
        <end position="404"/>
    </location>
</feature>
<dbReference type="AlphaFoldDB" id="A0A8B9HP91"/>
<dbReference type="InterPro" id="IPR042575">
    <property type="entry name" value="UBAP1_C"/>
</dbReference>
<feature type="compositionally biased region" description="Polar residues" evidence="1">
    <location>
        <begin position="238"/>
        <end position="260"/>
    </location>
</feature>
<dbReference type="GO" id="GO:0043162">
    <property type="term" value="P:ubiquitin-dependent protein catabolic process via the multivesicular body sorting pathway"/>
    <property type="evidence" value="ECO:0007669"/>
    <property type="project" value="InterPro"/>
</dbReference>
<gene>
    <name evidence="3" type="primary">UBAP1L</name>
    <name evidence="3" type="ORF">AMEX_G3464</name>
</gene>
<reference evidence="4" key="2">
    <citation type="submission" date="2025-05" db="UniProtKB">
        <authorList>
            <consortium name="Ensembl"/>
        </authorList>
    </citation>
    <scope>IDENTIFICATION</scope>
</reference>
<evidence type="ECO:0000313" key="4">
    <source>
        <dbReference type="Ensembl" id="ENSAMXP00005016110.1"/>
    </source>
</evidence>
<dbReference type="PANTHER" id="PTHR15960">
    <property type="entry name" value="LD44032P"/>
    <property type="match status" value="1"/>
</dbReference>
<feature type="compositionally biased region" description="Acidic residues" evidence="1">
    <location>
        <begin position="148"/>
        <end position="159"/>
    </location>
</feature>
<sequence length="406" mass="45316">MTEKEHCRMGSLDEIPFQIPLGSLDEPLGKMNLVTDPEINLPDYDQIIKDTKYEFSLENWILYGVNAVSKDRGKPLCAVPSCPPYWLLFSSPRQRPGTRHRSKELSEEGPRARSLSLSEAGEPQRRRQPRSVHFLMADSECEGAGYREDDEGSSSEEETPALRSRSAERPRSSGTKRQASLLREVQRRSASQLSLLSSPSPPASQTKKSSTGSPHAQRSSRKKTSSGVSGGKRHSLTHKQTNVHSPLQQRPSSAGPQPSTRQHKPALQAQRPRSSHGGRSSGVDSSVELLYALSKEERELLETITAQGYTPNSAILALQRTGPRSAEQILNYLLACDRLCALGYEKTQVEDALEMFQNCESKAAEFLRLLAQFREMGFQQSTIKEVLLLHENHRERALEELMTRVA</sequence>
<dbReference type="Pfam" id="PF21267">
    <property type="entry name" value="UBAP-1_UBA2"/>
    <property type="match status" value="1"/>
</dbReference>
<dbReference type="OrthoDB" id="2018023at2759"/>
<evidence type="ECO:0000313" key="3">
    <source>
        <dbReference type="EMBL" id="KAG9280722.1"/>
    </source>
</evidence>
<dbReference type="Proteomes" id="UP000752171">
    <property type="component" value="Unassembled WGS sequence"/>
</dbReference>
<dbReference type="CDD" id="cd14316">
    <property type="entry name" value="UBA2_UBAP1_like"/>
    <property type="match status" value="1"/>
</dbReference>
<dbReference type="Ensembl" id="ENSAMXT00005017786.1">
    <property type="protein sequence ID" value="ENSAMXP00005016110.1"/>
    <property type="gene ID" value="ENSAMXG00005008438.1"/>
</dbReference>
<feature type="compositionally biased region" description="Low complexity" evidence="1">
    <location>
        <begin position="271"/>
        <end position="283"/>
    </location>
</feature>
<proteinExistence type="predicted"/>
<dbReference type="GO" id="GO:0000813">
    <property type="term" value="C:ESCRT I complex"/>
    <property type="evidence" value="ECO:0007669"/>
    <property type="project" value="InterPro"/>
</dbReference>
<dbReference type="PANTHER" id="PTHR15960:SF3">
    <property type="entry name" value="UBIQUITIN-ASSOCIATED PROTEIN 1-LIKE"/>
    <property type="match status" value="1"/>
</dbReference>
<dbReference type="EMBL" id="JAICCE010000002">
    <property type="protein sequence ID" value="KAG9280722.1"/>
    <property type="molecule type" value="Genomic_DNA"/>
</dbReference>
<organism evidence="4 5">
    <name type="scientific">Astyanax mexicanus</name>
    <name type="common">Blind cave fish</name>
    <name type="synonym">Astyanax fasciatus mexicanus</name>
    <dbReference type="NCBI Taxonomy" id="7994"/>
    <lineage>
        <taxon>Eukaryota</taxon>
        <taxon>Metazoa</taxon>
        <taxon>Chordata</taxon>
        <taxon>Craniata</taxon>
        <taxon>Vertebrata</taxon>
        <taxon>Euteleostomi</taxon>
        <taxon>Actinopterygii</taxon>
        <taxon>Neopterygii</taxon>
        <taxon>Teleostei</taxon>
        <taxon>Ostariophysi</taxon>
        <taxon>Characiformes</taxon>
        <taxon>Characoidei</taxon>
        <taxon>Acestrorhamphidae</taxon>
        <taxon>Acestrorhamphinae</taxon>
        <taxon>Astyanax</taxon>
    </lineage>
</organism>
<dbReference type="Gene3D" id="1.20.120.1920">
    <property type="entry name" value="UBAP1 SOUBA domain"/>
    <property type="match status" value="1"/>
</dbReference>
<evidence type="ECO:0000256" key="1">
    <source>
        <dbReference type="SAM" id="MobiDB-lite"/>
    </source>
</evidence>
<feature type="compositionally biased region" description="Low complexity" evidence="1">
    <location>
        <begin position="188"/>
        <end position="198"/>
    </location>
</feature>
<dbReference type="OMA" id="KVLYWVE"/>
<reference evidence="3 6" key="1">
    <citation type="submission" date="2021-07" db="EMBL/GenBank/DDBJ databases">
        <authorList>
            <person name="Imarazene B."/>
            <person name="Zahm M."/>
            <person name="Klopp C."/>
            <person name="Cabau C."/>
            <person name="Beille S."/>
            <person name="Jouanno E."/>
            <person name="Castinel A."/>
            <person name="Lluch J."/>
            <person name="Gil L."/>
            <person name="Kuchtly C."/>
            <person name="Lopez Roques C."/>
            <person name="Donnadieu C."/>
            <person name="Parrinello H."/>
            <person name="Journot L."/>
            <person name="Du K."/>
            <person name="Schartl M."/>
            <person name="Retaux S."/>
            <person name="Guiguen Y."/>
        </authorList>
    </citation>
    <scope>NUCLEOTIDE SEQUENCE [LARGE SCALE GENOMIC DNA]</scope>
    <source>
        <strain evidence="3">Pach_M1</strain>
        <tissue evidence="3">Testis</tissue>
    </source>
</reference>
<protein>
    <submittedName>
        <fullName evidence="3 4">Ubiquitin-associated protein 1-like</fullName>
    </submittedName>
</protein>